<dbReference type="Gene3D" id="3.40.50.1820">
    <property type="entry name" value="alpha/beta hydrolase"/>
    <property type="match status" value="1"/>
</dbReference>
<dbReference type="PANTHER" id="PTHR11614">
    <property type="entry name" value="PHOSPHOLIPASE-RELATED"/>
    <property type="match status" value="1"/>
</dbReference>
<feature type="region of interest" description="Disordered" evidence="1">
    <location>
        <begin position="1"/>
        <end position="21"/>
    </location>
</feature>
<dbReference type="eggNOG" id="COG2267">
    <property type="taxonomic scope" value="Bacteria"/>
</dbReference>
<feature type="domain" description="Serine aminopeptidase S33" evidence="2">
    <location>
        <begin position="64"/>
        <end position="279"/>
    </location>
</feature>
<accession>L7LC06</accession>
<dbReference type="SUPFAM" id="SSF53474">
    <property type="entry name" value="alpha/beta-Hydrolases"/>
    <property type="match status" value="1"/>
</dbReference>
<sequence length="358" mass="39543">MPVSSTESPTEPSLTAPDSVPEHIWRPDHFLDRYEVLTLPLGDDPDGEDPISATLIRRSAGGAAARGAVLYVHGFTDYFFQDELAQFFHDRDYAFYALDLRKCGRSFHRQQTPHYISDLAYYDDELNAALDVIAAETAPAGRNARVLVAGHSTGGLVTSLWLDRLRRTDPQRHARTDGLLLNSPWLDLQGETVLRTGPTARLLSAVAAVRPKALVPRELSSAYGQSLHISANGEWSYDLDRKPLTGFPVTFGWLSAIRQGQLALHRGIDVGVPVLSLRSDKSRFRAEYDVAVDTADCVLDVQHIAKWSPFIARRVMSVAVGDARHDVFLSQSQARAEAYAAVDQWLRAELDVAAVAAR</sequence>
<evidence type="ECO:0000256" key="1">
    <source>
        <dbReference type="SAM" id="MobiDB-lite"/>
    </source>
</evidence>
<protein>
    <recommendedName>
        <fullName evidence="2">Serine aminopeptidase S33 domain-containing protein</fullName>
    </recommendedName>
</protein>
<gene>
    <name evidence="3" type="ORF">GOHSU_45_00250</name>
</gene>
<dbReference type="RefSeq" id="WP_005943208.1">
    <property type="nucleotide sequence ID" value="NZ_ATVK01000023.1"/>
</dbReference>
<keyword evidence="4" id="KW-1185">Reference proteome</keyword>
<feature type="compositionally biased region" description="Low complexity" evidence="1">
    <location>
        <begin position="1"/>
        <end position="13"/>
    </location>
</feature>
<name>L7LC06_9ACTN</name>
<dbReference type="Proteomes" id="UP000053405">
    <property type="component" value="Unassembled WGS sequence"/>
</dbReference>
<dbReference type="STRING" id="1121927.GOHSU_45_00250"/>
<evidence type="ECO:0000259" key="2">
    <source>
        <dbReference type="Pfam" id="PF12146"/>
    </source>
</evidence>
<evidence type="ECO:0000313" key="3">
    <source>
        <dbReference type="EMBL" id="GAC58660.1"/>
    </source>
</evidence>
<dbReference type="AlphaFoldDB" id="L7LC06"/>
<dbReference type="InterPro" id="IPR029058">
    <property type="entry name" value="AB_hydrolase_fold"/>
</dbReference>
<organism evidence="3 4">
    <name type="scientific">Gordonia hirsuta DSM 44140 = NBRC 16056</name>
    <dbReference type="NCBI Taxonomy" id="1121927"/>
    <lineage>
        <taxon>Bacteria</taxon>
        <taxon>Bacillati</taxon>
        <taxon>Actinomycetota</taxon>
        <taxon>Actinomycetes</taxon>
        <taxon>Mycobacteriales</taxon>
        <taxon>Gordoniaceae</taxon>
        <taxon>Gordonia</taxon>
    </lineage>
</organism>
<comment type="caution">
    <text evidence="3">The sequence shown here is derived from an EMBL/GenBank/DDBJ whole genome shotgun (WGS) entry which is preliminary data.</text>
</comment>
<dbReference type="OrthoDB" id="9801217at2"/>
<dbReference type="InterPro" id="IPR022742">
    <property type="entry name" value="Hydrolase_4"/>
</dbReference>
<dbReference type="Pfam" id="PF12146">
    <property type="entry name" value="Hydrolase_4"/>
    <property type="match status" value="1"/>
</dbReference>
<dbReference type="EMBL" id="BANT01000045">
    <property type="protein sequence ID" value="GAC58660.1"/>
    <property type="molecule type" value="Genomic_DNA"/>
</dbReference>
<evidence type="ECO:0000313" key="4">
    <source>
        <dbReference type="Proteomes" id="UP000053405"/>
    </source>
</evidence>
<proteinExistence type="predicted"/>
<reference evidence="3 4" key="1">
    <citation type="submission" date="2012-12" db="EMBL/GenBank/DDBJ databases">
        <title>Whole genome shotgun sequence of Gordonia hirsuta NBRC 16056.</title>
        <authorList>
            <person name="Isaki-Nakamura S."/>
            <person name="Hosoyama A."/>
            <person name="Tsuchikane K."/>
            <person name="Katsumata H."/>
            <person name="Baba S."/>
            <person name="Yamazaki S."/>
            <person name="Fujita N."/>
        </authorList>
    </citation>
    <scope>NUCLEOTIDE SEQUENCE [LARGE SCALE GENOMIC DNA]</scope>
    <source>
        <strain evidence="3 4">NBRC 16056</strain>
    </source>
</reference>
<dbReference type="InterPro" id="IPR051044">
    <property type="entry name" value="MAG_DAG_Lipase"/>
</dbReference>